<evidence type="ECO:0000256" key="1">
    <source>
        <dbReference type="SAM" id="SignalP"/>
    </source>
</evidence>
<organism evidence="2 3">
    <name type="scientific">Reichenbachiella ulvae</name>
    <dbReference type="NCBI Taxonomy" id="2980104"/>
    <lineage>
        <taxon>Bacteria</taxon>
        <taxon>Pseudomonadati</taxon>
        <taxon>Bacteroidota</taxon>
        <taxon>Cytophagia</taxon>
        <taxon>Cytophagales</taxon>
        <taxon>Reichenbachiellaceae</taxon>
        <taxon>Reichenbachiella</taxon>
    </lineage>
</organism>
<proteinExistence type="predicted"/>
<sequence length="362" mass="38465">MKLKIYTLILLSFFAHNLLAQRIGNLDGINYQAVALAANAQEIVGKDIEAKPLFEEEIEVRFTIQKGAADDAVIEYQETANTITDADGLFSLVIGQGTTTGESTYTRLLDIPWIDADQFLKVEIALVGEAFRTVSIEKFQSVPYSFYTDDIADDAITTEKILNEEILAEDISTGAVTSDEILDATIDNVDIADNTIDLTTKVTNQLGVANGGTGLDASTVTDGQVLVGDGTNGNFQLTTLTAGTGVDITNTPGGIEISSPPVGVDSDGSFTIPVGSNGTISAGEAWYSPNSLKVTPSPDKPFVMGDIFLVSADKDLKGVILSAYLQSIDGSGDANVQVILFNPKGTDVTLETPMTFKFLLVK</sequence>
<gene>
    <name evidence="2" type="ORF">N7U62_10775</name>
</gene>
<dbReference type="EMBL" id="JAOYOD010000001">
    <property type="protein sequence ID" value="MCV9387149.1"/>
    <property type="molecule type" value="Genomic_DNA"/>
</dbReference>
<feature type="signal peptide" evidence="1">
    <location>
        <begin position="1"/>
        <end position="20"/>
    </location>
</feature>
<dbReference type="Proteomes" id="UP001300692">
    <property type="component" value="Unassembled WGS sequence"/>
</dbReference>
<keyword evidence="3" id="KW-1185">Reference proteome</keyword>
<comment type="caution">
    <text evidence="2">The sequence shown here is derived from an EMBL/GenBank/DDBJ whole genome shotgun (WGS) entry which is preliminary data.</text>
</comment>
<dbReference type="RefSeq" id="WP_264137976.1">
    <property type="nucleotide sequence ID" value="NZ_JAOYOD010000001.1"/>
</dbReference>
<reference evidence="2 3" key="1">
    <citation type="submission" date="2022-10" db="EMBL/GenBank/DDBJ databases">
        <title>Comparative genomics and taxonomic characterization of three novel marine species of genus Reichenbachiella exhibiting antioxidant and polysaccharide degradation activities.</title>
        <authorList>
            <person name="Muhammad N."/>
            <person name="Lee Y.-J."/>
            <person name="Ko J."/>
            <person name="Kim S.-G."/>
        </authorList>
    </citation>
    <scope>NUCLEOTIDE SEQUENCE [LARGE SCALE GENOMIC DNA]</scope>
    <source>
        <strain evidence="2 3">ABR2-5</strain>
    </source>
</reference>
<name>A0ABT3CU53_9BACT</name>
<keyword evidence="1" id="KW-0732">Signal</keyword>
<evidence type="ECO:0000313" key="3">
    <source>
        <dbReference type="Proteomes" id="UP001300692"/>
    </source>
</evidence>
<accession>A0ABT3CU53</accession>
<evidence type="ECO:0000313" key="2">
    <source>
        <dbReference type="EMBL" id="MCV9387149.1"/>
    </source>
</evidence>
<feature type="chain" id="PRO_5046114149" evidence="1">
    <location>
        <begin position="21"/>
        <end position="362"/>
    </location>
</feature>
<protein>
    <submittedName>
        <fullName evidence="2">Uncharacterized protein</fullName>
    </submittedName>
</protein>